<dbReference type="RefSeq" id="WP_189893738.1">
    <property type="nucleotide sequence ID" value="NZ_BMVN01000044.1"/>
</dbReference>
<gene>
    <name evidence="2" type="ORF">GCM10010345_76820</name>
</gene>
<organism evidence="2 3">
    <name type="scientific">Streptomyces canarius</name>
    <dbReference type="NCBI Taxonomy" id="285453"/>
    <lineage>
        <taxon>Bacteria</taxon>
        <taxon>Bacillati</taxon>
        <taxon>Actinomycetota</taxon>
        <taxon>Actinomycetes</taxon>
        <taxon>Kitasatosporales</taxon>
        <taxon>Streptomycetaceae</taxon>
        <taxon>Streptomyces</taxon>
    </lineage>
</organism>
<protein>
    <recommendedName>
        <fullName evidence="1">EthD domain-containing protein</fullName>
    </recommendedName>
</protein>
<evidence type="ECO:0000313" key="3">
    <source>
        <dbReference type="Proteomes" id="UP000653644"/>
    </source>
</evidence>
<evidence type="ECO:0000259" key="1">
    <source>
        <dbReference type="Pfam" id="PF07110"/>
    </source>
</evidence>
<proteinExistence type="predicted"/>
<reference evidence="3" key="1">
    <citation type="journal article" date="2019" name="Int. J. Syst. Evol. Microbiol.">
        <title>The Global Catalogue of Microorganisms (GCM) 10K type strain sequencing project: providing services to taxonomists for standard genome sequencing and annotation.</title>
        <authorList>
            <consortium name="The Broad Institute Genomics Platform"/>
            <consortium name="The Broad Institute Genome Sequencing Center for Infectious Disease"/>
            <person name="Wu L."/>
            <person name="Ma J."/>
        </authorList>
    </citation>
    <scope>NUCLEOTIDE SEQUENCE [LARGE SCALE GENOMIC DNA]</scope>
    <source>
        <strain evidence="3">JCM 4733</strain>
    </source>
</reference>
<dbReference type="SUPFAM" id="SSF54909">
    <property type="entry name" value="Dimeric alpha+beta barrel"/>
    <property type="match status" value="1"/>
</dbReference>
<comment type="caution">
    <text evidence="2">The sequence shown here is derived from an EMBL/GenBank/DDBJ whole genome shotgun (WGS) entry which is preliminary data.</text>
</comment>
<dbReference type="Gene3D" id="3.30.70.100">
    <property type="match status" value="1"/>
</dbReference>
<name>A0ABQ3D7S7_9ACTN</name>
<dbReference type="EMBL" id="BMVN01000044">
    <property type="protein sequence ID" value="GHA61307.1"/>
    <property type="molecule type" value="Genomic_DNA"/>
</dbReference>
<dbReference type="Proteomes" id="UP000653644">
    <property type="component" value="Unassembled WGS sequence"/>
</dbReference>
<dbReference type="InterPro" id="IPR011008">
    <property type="entry name" value="Dimeric_a/b-barrel"/>
</dbReference>
<dbReference type="Pfam" id="PF07110">
    <property type="entry name" value="EthD"/>
    <property type="match status" value="1"/>
</dbReference>
<evidence type="ECO:0000313" key="2">
    <source>
        <dbReference type="EMBL" id="GHA61307.1"/>
    </source>
</evidence>
<accession>A0ABQ3D7S7</accession>
<keyword evidence="3" id="KW-1185">Reference proteome</keyword>
<feature type="domain" description="EthD" evidence="1">
    <location>
        <begin position="16"/>
        <end position="110"/>
    </location>
</feature>
<sequence>MAQLVKGVACIRRRADLPAEEFTRYWLKNHSRIVQAVAGTLAIRRYVQSHLLPGPLTEQFTASRNAIEPFDGLAEVWIDADEFGDGTTMTEERLKANLALLEDEGNFIDLERSAFFFTVEYEFVSPEA</sequence>
<dbReference type="InterPro" id="IPR009799">
    <property type="entry name" value="EthD_dom"/>
</dbReference>